<evidence type="ECO:0000256" key="4">
    <source>
        <dbReference type="ARBA" id="ARBA00022452"/>
    </source>
</evidence>
<dbReference type="OrthoDB" id="5932506at2"/>
<dbReference type="InterPro" id="IPR033900">
    <property type="entry name" value="Gram_neg_porin_domain"/>
</dbReference>
<keyword evidence="9" id="KW-0472">Membrane</keyword>
<keyword evidence="11" id="KW-0175">Coiled coil</keyword>
<accession>A0A1M5L8S0</accession>
<keyword evidence="5" id="KW-0812">Transmembrane</keyword>
<comment type="subunit">
    <text evidence="2">Homotrimer.</text>
</comment>
<evidence type="ECO:0000256" key="1">
    <source>
        <dbReference type="ARBA" id="ARBA00004571"/>
    </source>
</evidence>
<dbReference type="GO" id="GO:0046930">
    <property type="term" value="C:pore complex"/>
    <property type="evidence" value="ECO:0007669"/>
    <property type="project" value="UniProtKB-KW"/>
</dbReference>
<dbReference type="AlphaFoldDB" id="A0A1M5L8S0"/>
<evidence type="ECO:0000256" key="6">
    <source>
        <dbReference type="ARBA" id="ARBA00022729"/>
    </source>
</evidence>
<keyword evidence="4" id="KW-1134">Transmembrane beta strand</keyword>
<proteinExistence type="predicted"/>
<evidence type="ECO:0000256" key="2">
    <source>
        <dbReference type="ARBA" id="ARBA00011233"/>
    </source>
</evidence>
<dbReference type="CDD" id="cd00342">
    <property type="entry name" value="gram_neg_porins"/>
    <property type="match status" value="1"/>
</dbReference>
<evidence type="ECO:0000256" key="3">
    <source>
        <dbReference type="ARBA" id="ARBA00022448"/>
    </source>
</evidence>
<sequence>MRKKYLPAALVAAGFMALPIGAAYADEVSNLKAEAKTLQQQNDALAKRLAVIEKRQKAIETNTTQRFMNAQAADLPMPVKAHPAAAVDDGLCWKRVCLYGIIDGGFGWQSHGQPFNGAFPTGAQYLVSAGSNRAMWTASPNAMSQSTIGLRGAFEVLPDLDAIFKVETGFNPMAGQLANGEGSMVQNNGIPLNLRSANGDSSRNGQALNGQAYVGLSSPTYGTLTIGRNNALTLDQILGYDPMGGSYAFSPIGFSGTWAGGGSTEDGRLDQSLKYTWSQGPVHAGVIYQVGNYGGGDTTSWVHDDLQGNIGFNYLGFSVDGTAAKIRGMVSASPLSPSPLNIGATGLAATISDNVEWMLTAKYKWDRFEVLGGYENIDFANPSNPVPVGFANNYDYTFSTVSNTAFPTDKVLQMMWIGGKWQATEHLTLIAAYYHEIQNAFGTAPAVAGCATTISSMCSGTLDAVSFVADYVFNKHLDVYAGVEYSQMTNGLAAGSVQTSVLSATGAVIGTNGKSTASNIDPTFGVRYSF</sequence>
<dbReference type="RefSeq" id="WP_079601184.1">
    <property type="nucleotide sequence ID" value="NZ_LT670817.1"/>
</dbReference>
<evidence type="ECO:0000256" key="9">
    <source>
        <dbReference type="ARBA" id="ARBA00023136"/>
    </source>
</evidence>
<dbReference type="InterPro" id="IPR023614">
    <property type="entry name" value="Porin_dom_sf"/>
</dbReference>
<evidence type="ECO:0000256" key="8">
    <source>
        <dbReference type="ARBA" id="ARBA00023114"/>
    </source>
</evidence>
<gene>
    <name evidence="13" type="ORF">SAMN05443248_2141</name>
</gene>
<evidence type="ECO:0000313" key="14">
    <source>
        <dbReference type="Proteomes" id="UP000189796"/>
    </source>
</evidence>
<feature type="coiled-coil region" evidence="11">
    <location>
        <begin position="21"/>
        <end position="55"/>
    </location>
</feature>
<evidence type="ECO:0000256" key="7">
    <source>
        <dbReference type="ARBA" id="ARBA00023065"/>
    </source>
</evidence>
<evidence type="ECO:0000313" key="13">
    <source>
        <dbReference type="EMBL" id="SHG61376.1"/>
    </source>
</evidence>
<keyword evidence="10" id="KW-0998">Cell outer membrane</keyword>
<evidence type="ECO:0000256" key="11">
    <source>
        <dbReference type="SAM" id="Coils"/>
    </source>
</evidence>
<reference evidence="13 14" key="1">
    <citation type="submission" date="2016-11" db="EMBL/GenBank/DDBJ databases">
        <authorList>
            <person name="Jaros S."/>
            <person name="Januszkiewicz K."/>
            <person name="Wedrychowicz H."/>
        </authorList>
    </citation>
    <scope>NUCLEOTIDE SEQUENCE [LARGE SCALE GENOMIC DNA]</scope>
    <source>
        <strain evidence="13 14">GAS138</strain>
    </source>
</reference>
<dbReference type="PANTHER" id="PTHR34501:SF9">
    <property type="entry name" value="MAJOR OUTER MEMBRANE PROTEIN P.IA"/>
    <property type="match status" value="1"/>
</dbReference>
<dbReference type="GO" id="GO:0006811">
    <property type="term" value="P:monoatomic ion transport"/>
    <property type="evidence" value="ECO:0007669"/>
    <property type="project" value="UniProtKB-KW"/>
</dbReference>
<evidence type="ECO:0000256" key="10">
    <source>
        <dbReference type="ARBA" id="ARBA00023237"/>
    </source>
</evidence>
<dbReference type="GO" id="GO:0009279">
    <property type="term" value="C:cell outer membrane"/>
    <property type="evidence" value="ECO:0007669"/>
    <property type="project" value="UniProtKB-SubCell"/>
</dbReference>
<dbReference type="Proteomes" id="UP000189796">
    <property type="component" value="Chromosome I"/>
</dbReference>
<dbReference type="PANTHER" id="PTHR34501">
    <property type="entry name" value="PROTEIN YDDL-RELATED"/>
    <property type="match status" value="1"/>
</dbReference>
<keyword evidence="7" id="KW-0406">Ion transport</keyword>
<protein>
    <submittedName>
        <fullName evidence="13">Outer membrane protein (Porin)</fullName>
    </submittedName>
</protein>
<keyword evidence="6 12" id="KW-0732">Signal</keyword>
<dbReference type="EMBL" id="LT670817">
    <property type="protein sequence ID" value="SHG61376.1"/>
    <property type="molecule type" value="Genomic_DNA"/>
</dbReference>
<feature type="chain" id="PRO_5009911956" evidence="12">
    <location>
        <begin position="26"/>
        <end position="530"/>
    </location>
</feature>
<dbReference type="InterPro" id="IPR050298">
    <property type="entry name" value="Gram-neg_bact_OMP"/>
</dbReference>
<organism evidence="13 14">
    <name type="scientific">Bradyrhizobium erythrophlei</name>
    <dbReference type="NCBI Taxonomy" id="1437360"/>
    <lineage>
        <taxon>Bacteria</taxon>
        <taxon>Pseudomonadati</taxon>
        <taxon>Pseudomonadota</taxon>
        <taxon>Alphaproteobacteria</taxon>
        <taxon>Hyphomicrobiales</taxon>
        <taxon>Nitrobacteraceae</taxon>
        <taxon>Bradyrhizobium</taxon>
    </lineage>
</organism>
<comment type="subcellular location">
    <subcellularLocation>
        <location evidence="1">Cell outer membrane</location>
        <topology evidence="1">Multi-pass membrane protein</topology>
    </subcellularLocation>
</comment>
<name>A0A1M5L8S0_9BRAD</name>
<keyword evidence="3" id="KW-0813">Transport</keyword>
<dbReference type="SUPFAM" id="SSF56935">
    <property type="entry name" value="Porins"/>
    <property type="match status" value="1"/>
</dbReference>
<keyword evidence="8" id="KW-0626">Porin</keyword>
<dbReference type="Gene3D" id="2.40.160.10">
    <property type="entry name" value="Porin"/>
    <property type="match status" value="1"/>
</dbReference>
<evidence type="ECO:0000256" key="5">
    <source>
        <dbReference type="ARBA" id="ARBA00022692"/>
    </source>
</evidence>
<evidence type="ECO:0000256" key="12">
    <source>
        <dbReference type="SAM" id="SignalP"/>
    </source>
</evidence>
<dbReference type="GO" id="GO:0015288">
    <property type="term" value="F:porin activity"/>
    <property type="evidence" value="ECO:0007669"/>
    <property type="project" value="UniProtKB-KW"/>
</dbReference>
<feature type="signal peptide" evidence="12">
    <location>
        <begin position="1"/>
        <end position="25"/>
    </location>
</feature>